<dbReference type="EMBL" id="AP014862">
    <property type="protein sequence ID" value="BAU76660.1"/>
    <property type="molecule type" value="Genomic_DNA"/>
</dbReference>
<sequence length="77" mass="8476">MRCVMGSTRRTNRDGLGRWCRCINQADFLRPCAKPLHRRLAPLSPAFPSAPNRPQIHPVMGGLPHPCGGPGNPLPIR</sequence>
<feature type="region of interest" description="Disordered" evidence="1">
    <location>
        <begin position="47"/>
        <end position="77"/>
    </location>
</feature>
<reference evidence="2 3" key="2">
    <citation type="journal article" date="2017" name="Int. J. Syst. Evol. Microbiol.">
        <title>Pseudomonas furukawaii sp. nov., a polychlorinated biphenyl-degrading bacterium isolated from biphenyl-contaminated soil in Japan.</title>
        <authorList>
            <person name="Kimura N."/>
            <person name="Watanabe T."/>
            <person name="Suenaga H."/>
            <person name="Fujihara H."/>
            <person name="Futagami T."/>
            <person name="Goto M."/>
            <person name="Hanada S."/>
            <person name="Hirose J."/>
        </authorList>
    </citation>
    <scope>NUCLEOTIDE SEQUENCE [LARGE SCALE GENOMIC DNA]</scope>
    <source>
        <strain evidence="3">DSM 10086 / NBRC 110670 / KF707</strain>
    </source>
</reference>
<reference evidence="3" key="1">
    <citation type="submission" date="2015-05" db="EMBL/GenBank/DDBJ databases">
        <title>Draft genome sequencing of a biphenyl-degrading bacterium, Pseudomonas balearica KF707 (=NBRC110670).</title>
        <authorList>
            <person name="Kimura N."/>
            <person name="Hirose J."/>
            <person name="Watanabe T."/>
            <person name="Suenaga H."/>
            <person name="Fujihara H."/>
            <person name="Noguchi M."/>
            <person name="Hashimoto M."/>
            <person name="Shimodaira J."/>
            <person name="Tsuchikane K."/>
            <person name="Hosoyama A."/>
            <person name="Yamazoe A."/>
            <person name="Fujita N."/>
            <person name="Furukawa K."/>
        </authorList>
    </citation>
    <scope>NUCLEOTIDE SEQUENCE [LARGE SCALE GENOMIC DNA]</scope>
    <source>
        <strain evidence="3">DSM 10086 / NBRC 110670 / KF707</strain>
    </source>
</reference>
<evidence type="ECO:0000313" key="2">
    <source>
        <dbReference type="EMBL" id="BAU76660.1"/>
    </source>
</evidence>
<accession>A0AAD1FHE4</accession>
<evidence type="ECO:0000313" key="3">
    <source>
        <dbReference type="Proteomes" id="UP000218554"/>
    </source>
</evidence>
<gene>
    <name evidence="2" type="ORF">KF707C_49720</name>
</gene>
<protein>
    <submittedName>
        <fullName evidence="2">Uncharacterized protein</fullName>
    </submittedName>
</protein>
<proteinExistence type="predicted"/>
<dbReference type="Proteomes" id="UP000218554">
    <property type="component" value="Chromosome"/>
</dbReference>
<name>A0AAD1FHE4_METFU</name>
<keyword evidence="3" id="KW-1185">Reference proteome</keyword>
<dbReference type="KEGG" id="pfuw:KF707C_49720"/>
<evidence type="ECO:0000256" key="1">
    <source>
        <dbReference type="SAM" id="MobiDB-lite"/>
    </source>
</evidence>
<organism evidence="2 3">
    <name type="scientific">Metapseudomonas furukawaii</name>
    <name type="common">Pseudomonas furukawaii</name>
    <dbReference type="NCBI Taxonomy" id="1149133"/>
    <lineage>
        <taxon>Bacteria</taxon>
        <taxon>Pseudomonadati</taxon>
        <taxon>Pseudomonadota</taxon>
        <taxon>Gammaproteobacteria</taxon>
        <taxon>Pseudomonadales</taxon>
        <taxon>Pseudomonadaceae</taxon>
        <taxon>Metapseudomonas</taxon>
    </lineage>
</organism>
<dbReference type="AlphaFoldDB" id="A0AAD1FHE4"/>